<dbReference type="GO" id="GO:0005736">
    <property type="term" value="C:RNA polymerase I complex"/>
    <property type="evidence" value="ECO:0007669"/>
    <property type="project" value="TreeGrafter"/>
</dbReference>
<gene>
    <name evidence="8" type="ORF">NP233_g2646</name>
</gene>
<keyword evidence="3" id="KW-0240">DNA-directed RNA polymerase</keyword>
<accession>A0AAD5YUP0</accession>
<evidence type="ECO:0000256" key="5">
    <source>
        <dbReference type="ARBA" id="ARBA00023242"/>
    </source>
</evidence>
<evidence type="ECO:0000256" key="2">
    <source>
        <dbReference type="ARBA" id="ARBA00022083"/>
    </source>
</evidence>
<feature type="domain" description="DNA-directed RNA polymerase RpoA/D/Rpb3-type" evidence="7">
    <location>
        <begin position="61"/>
        <end position="345"/>
    </location>
</feature>
<reference evidence="8" key="1">
    <citation type="submission" date="2022-07" db="EMBL/GenBank/DDBJ databases">
        <title>Genome Sequence of Leucocoprinus birnbaumii.</title>
        <authorList>
            <person name="Buettner E."/>
        </authorList>
    </citation>
    <scope>NUCLEOTIDE SEQUENCE</scope>
    <source>
        <strain evidence="8">VT141</strain>
    </source>
</reference>
<proteinExistence type="inferred from homology"/>
<dbReference type="GO" id="GO:0005666">
    <property type="term" value="C:RNA polymerase III complex"/>
    <property type="evidence" value="ECO:0007669"/>
    <property type="project" value="TreeGrafter"/>
</dbReference>
<dbReference type="FunFam" id="2.170.120.12:FF:000003">
    <property type="entry name" value="Dna-directed rna polymerases i and iii subunit"/>
    <property type="match status" value="1"/>
</dbReference>
<evidence type="ECO:0000313" key="8">
    <source>
        <dbReference type="EMBL" id="KAJ3573100.1"/>
    </source>
</evidence>
<dbReference type="HAMAP" id="MF_00320">
    <property type="entry name" value="RNApol_arch_Rpo3"/>
    <property type="match status" value="1"/>
</dbReference>
<dbReference type="GO" id="GO:0006351">
    <property type="term" value="P:DNA-templated transcription"/>
    <property type="evidence" value="ECO:0007669"/>
    <property type="project" value="InterPro"/>
</dbReference>
<dbReference type="InterPro" id="IPR011263">
    <property type="entry name" value="DNA-dir_RNA_pol_RpoA/D/Rpb3"/>
</dbReference>
<dbReference type="CDD" id="cd07032">
    <property type="entry name" value="RNAP_I_II_AC40"/>
    <property type="match status" value="1"/>
</dbReference>
<dbReference type="Gene3D" id="2.170.120.12">
    <property type="entry name" value="DNA-directed RNA polymerase, insert domain"/>
    <property type="match status" value="1"/>
</dbReference>
<comment type="caution">
    <text evidence="8">The sequence shown here is derived from an EMBL/GenBank/DDBJ whole genome shotgun (WGS) entry which is preliminary data.</text>
</comment>
<evidence type="ECO:0000256" key="4">
    <source>
        <dbReference type="ARBA" id="ARBA00023163"/>
    </source>
</evidence>
<dbReference type="InterPro" id="IPR033901">
    <property type="entry name" value="RNAPI/III_AC40"/>
</dbReference>
<dbReference type="SUPFAM" id="SSF55257">
    <property type="entry name" value="RBP11-like subunits of RNA polymerase"/>
    <property type="match status" value="1"/>
</dbReference>
<evidence type="ECO:0000313" key="9">
    <source>
        <dbReference type="Proteomes" id="UP001213000"/>
    </source>
</evidence>
<name>A0AAD5YUP0_9AGAR</name>
<dbReference type="EMBL" id="JANIEX010000115">
    <property type="protein sequence ID" value="KAJ3573100.1"/>
    <property type="molecule type" value="Genomic_DNA"/>
</dbReference>
<dbReference type="Proteomes" id="UP001213000">
    <property type="component" value="Unassembled WGS sequence"/>
</dbReference>
<dbReference type="InterPro" id="IPR050518">
    <property type="entry name" value="Rpo3/RPB3_RNA_Pol_subunit"/>
</dbReference>
<dbReference type="GO" id="GO:0003677">
    <property type="term" value="F:DNA binding"/>
    <property type="evidence" value="ECO:0007669"/>
    <property type="project" value="InterPro"/>
</dbReference>
<dbReference type="AlphaFoldDB" id="A0AAD5YUP0"/>
<dbReference type="PANTHER" id="PTHR11800:SF13">
    <property type="entry name" value="DNA-DIRECTED RNA POLYMERASES I AND III SUBUNIT RPAC1"/>
    <property type="match status" value="1"/>
</dbReference>
<dbReference type="SMART" id="SM00662">
    <property type="entry name" value="RPOLD"/>
    <property type="match status" value="1"/>
</dbReference>
<keyword evidence="5" id="KW-0539">Nucleus</keyword>
<dbReference type="InterPro" id="IPR036643">
    <property type="entry name" value="RNApol_insert_sf"/>
</dbReference>
<evidence type="ECO:0000259" key="7">
    <source>
        <dbReference type="SMART" id="SM00662"/>
    </source>
</evidence>
<comment type="subcellular location">
    <subcellularLocation>
        <location evidence="1">Nucleus</location>
    </subcellularLocation>
</comment>
<organism evidence="8 9">
    <name type="scientific">Leucocoprinus birnbaumii</name>
    <dbReference type="NCBI Taxonomy" id="56174"/>
    <lineage>
        <taxon>Eukaryota</taxon>
        <taxon>Fungi</taxon>
        <taxon>Dikarya</taxon>
        <taxon>Basidiomycota</taxon>
        <taxon>Agaricomycotina</taxon>
        <taxon>Agaricomycetes</taxon>
        <taxon>Agaricomycetidae</taxon>
        <taxon>Agaricales</taxon>
        <taxon>Agaricineae</taxon>
        <taxon>Agaricaceae</taxon>
        <taxon>Leucocoprinus</taxon>
    </lineage>
</organism>
<dbReference type="Gene3D" id="3.30.1360.10">
    <property type="entry name" value="RNA polymerase, RBP11-like subunit"/>
    <property type="match status" value="1"/>
</dbReference>
<evidence type="ECO:0000256" key="1">
    <source>
        <dbReference type="ARBA" id="ARBA00004123"/>
    </source>
</evidence>
<dbReference type="Pfam" id="PF01193">
    <property type="entry name" value="RNA_pol_L"/>
    <property type="match status" value="1"/>
</dbReference>
<keyword evidence="9" id="KW-1185">Reference proteome</keyword>
<dbReference type="GO" id="GO:0003899">
    <property type="term" value="F:DNA-directed RNA polymerase activity"/>
    <property type="evidence" value="ECO:0007669"/>
    <property type="project" value="InterPro"/>
</dbReference>
<dbReference type="GO" id="GO:0046983">
    <property type="term" value="F:protein dimerization activity"/>
    <property type="evidence" value="ECO:0007669"/>
    <property type="project" value="InterPro"/>
</dbReference>
<keyword evidence="4" id="KW-0804">Transcription</keyword>
<dbReference type="SUPFAM" id="SSF56553">
    <property type="entry name" value="Insert subdomain of RNA polymerase alpha subunit"/>
    <property type="match status" value="1"/>
</dbReference>
<evidence type="ECO:0000256" key="6">
    <source>
        <dbReference type="ARBA" id="ARBA00025804"/>
    </source>
</evidence>
<dbReference type="GO" id="GO:0055029">
    <property type="term" value="C:nuclear DNA-directed RNA polymerase complex"/>
    <property type="evidence" value="ECO:0007669"/>
    <property type="project" value="UniProtKB-ARBA"/>
</dbReference>
<dbReference type="PANTHER" id="PTHR11800">
    <property type="entry name" value="DNA-DIRECTED RNA POLYMERASE"/>
    <property type="match status" value="1"/>
</dbReference>
<dbReference type="Pfam" id="PF01000">
    <property type="entry name" value="RNA_pol_A_bac"/>
    <property type="match status" value="1"/>
</dbReference>
<dbReference type="InterPro" id="IPR011262">
    <property type="entry name" value="DNA-dir_RNA_pol_insert"/>
</dbReference>
<comment type="similarity">
    <text evidence="6">Belongs to the archaeal Rpo3/eukaryotic RPB3 RNA polymerase subunit family.</text>
</comment>
<dbReference type="InterPro" id="IPR001514">
    <property type="entry name" value="DNA-dir_RNA_pol_30-40kDasu_CS"/>
</dbReference>
<dbReference type="InterPro" id="IPR022842">
    <property type="entry name" value="RNAP_Rpo3/Rpb3/RPAC1"/>
</dbReference>
<dbReference type="PROSITE" id="PS00446">
    <property type="entry name" value="RNA_POL_D_30KD"/>
    <property type="match status" value="1"/>
</dbReference>
<protein>
    <recommendedName>
        <fullName evidence="2">DNA-directed RNA polymerases I and III subunit RPAC1</fullName>
    </recommendedName>
</protein>
<dbReference type="InterPro" id="IPR036603">
    <property type="entry name" value="RBP11-like"/>
</dbReference>
<sequence length="365" mass="40944">MPTHYDSKRLVHVGAERVSNVASTDFPGHYPDEDNSWNLDKFKEVRKGFVSPTNKYLNQRLARVETSGVDASIANAFRRILIAEVPTMAIERVYVWDNTTVIVDEVLSHRLGLVPLNVDPALFLYKTHPDEQATDRNTLVFKIDITCSRNPHPPPLKPNEDPSPSDLYINHELLSKHMVWEPAGGQEQALRGLPHPGPTNPNIVLAKLRPGQSVVMELHAVKGVGKDHAKFSPVATASYRLLPHIQILKPIPPHLGEKFQKCFSPGVIKIDPDTGEVSVDEENVRKDSVSREVLRHPEFADSVKLGRVRDFFMFNIETESAYPPERLFPEALKVMREKISIIRQAAEALKAQLEGTTADVEMVEA</sequence>
<evidence type="ECO:0000256" key="3">
    <source>
        <dbReference type="ARBA" id="ARBA00022478"/>
    </source>
</evidence>